<evidence type="ECO:0000256" key="1">
    <source>
        <dbReference type="SAM" id="MobiDB-lite"/>
    </source>
</evidence>
<gene>
    <name evidence="3" type="ORF">C4B25_02440</name>
</gene>
<comment type="caution">
    <text evidence="3">The sequence shown here is derived from an EMBL/GenBank/DDBJ whole genome shotgun (WGS) entry which is preliminary data.</text>
</comment>
<reference evidence="3 4" key="1">
    <citation type="submission" date="2018-02" db="EMBL/GenBank/DDBJ databases">
        <title>Mycoplasma marinum and Mycoplasma todarodis sp. nov., moderately halophilic and psychrotolerant mycoplasmas isolated from cephalopods.</title>
        <authorList>
            <person name="Viver T."/>
        </authorList>
    </citation>
    <scope>NUCLEOTIDE SEQUENCE [LARGE SCALE GENOMIC DNA]</scope>
    <source>
        <strain evidence="3 4">5H</strain>
    </source>
</reference>
<dbReference type="AlphaFoldDB" id="A0A4R0XTQ3"/>
<feature type="transmembrane region" description="Helical" evidence="2">
    <location>
        <begin position="101"/>
        <end position="120"/>
    </location>
</feature>
<feature type="transmembrane region" description="Helical" evidence="2">
    <location>
        <begin position="132"/>
        <end position="152"/>
    </location>
</feature>
<dbReference type="OrthoDB" id="9793746at2"/>
<evidence type="ECO:0000256" key="2">
    <source>
        <dbReference type="SAM" id="Phobius"/>
    </source>
</evidence>
<dbReference type="Proteomes" id="UP000291072">
    <property type="component" value="Unassembled WGS sequence"/>
</dbReference>
<organism evidence="3 4">
    <name type="scientific">Mycoplasma todarodis</name>
    <dbReference type="NCBI Taxonomy" id="1937191"/>
    <lineage>
        <taxon>Bacteria</taxon>
        <taxon>Bacillati</taxon>
        <taxon>Mycoplasmatota</taxon>
        <taxon>Mollicutes</taxon>
        <taxon>Mycoplasmataceae</taxon>
        <taxon>Mycoplasma</taxon>
    </lineage>
</organism>
<dbReference type="EMBL" id="PSZP01000015">
    <property type="protein sequence ID" value="TCG11029.1"/>
    <property type="molecule type" value="Genomic_DNA"/>
</dbReference>
<feature type="transmembrane region" description="Helical" evidence="2">
    <location>
        <begin position="220"/>
        <end position="248"/>
    </location>
</feature>
<keyword evidence="2" id="KW-0472">Membrane</keyword>
<evidence type="ECO:0000313" key="4">
    <source>
        <dbReference type="Proteomes" id="UP000291072"/>
    </source>
</evidence>
<proteinExistence type="predicted"/>
<evidence type="ECO:0000313" key="3">
    <source>
        <dbReference type="EMBL" id="TCG11029.1"/>
    </source>
</evidence>
<protein>
    <recommendedName>
        <fullName evidence="5">DUF368 domain-containing protein</fullName>
    </recommendedName>
</protein>
<keyword evidence="4" id="KW-1185">Reference proteome</keyword>
<evidence type="ECO:0008006" key="5">
    <source>
        <dbReference type="Google" id="ProtNLM"/>
    </source>
</evidence>
<sequence>MSIKNKRNLKEASEVNSEPIKSGYDETELIEVVSTFSQATGLQLGKELAKWIAVGSFMGASDAIPGYCGGTSMALLGVFKKLVLLTKSIFIPESGITRLKAFLFMLPFGIGWILGVYGIAKGTEFLADKRNLGLELLFFFSTFVLFSIPMFIQGEKPEIGLKPKKRKNLWIRRMVFIMGFTMMIGLACWIRFGSQHGIHFGDEQHKGNNAGVWHPTAKNVLMLMVVAFIGGIFTITPGGSGAIIQLLFPGDEPAFRMYQTIHWKIMANFHGGHGTNFLGLILFATFTMLGMITMIFLFAWLFKKHKRTFAAAAFGMMVASSISLLIIPHDNLWRNLSSSHSHYIGHRLGVAAAIIMAMSCSLSLHFYTKHQNKQKANRKRGMEVIKAKTALWIWIKSLFTKEYWRFKVMKVYMKAKAFFTKEYWEEVRHHHAKDADEKRQSIDDKNNDNDKIKKIKID</sequence>
<feature type="transmembrane region" description="Helical" evidence="2">
    <location>
        <begin position="277"/>
        <end position="302"/>
    </location>
</feature>
<feature type="region of interest" description="Disordered" evidence="1">
    <location>
        <begin position="434"/>
        <end position="458"/>
    </location>
</feature>
<feature type="transmembrane region" description="Helical" evidence="2">
    <location>
        <begin position="348"/>
        <end position="367"/>
    </location>
</feature>
<feature type="transmembrane region" description="Helical" evidence="2">
    <location>
        <begin position="308"/>
        <end position="327"/>
    </location>
</feature>
<keyword evidence="2" id="KW-1133">Transmembrane helix</keyword>
<keyword evidence="2" id="KW-0812">Transmembrane</keyword>
<name>A0A4R0XTQ3_9MOLU</name>
<dbReference type="RefSeq" id="WP_131613472.1">
    <property type="nucleotide sequence ID" value="NZ_PSZP01000015.1"/>
</dbReference>
<dbReference type="PANTHER" id="PTHR37308">
    <property type="entry name" value="INTEGRAL MEMBRANE PROTEIN"/>
    <property type="match status" value="1"/>
</dbReference>
<accession>A0A4R0XTQ3</accession>
<feature type="transmembrane region" description="Helical" evidence="2">
    <location>
        <begin position="173"/>
        <end position="192"/>
    </location>
</feature>
<dbReference type="InterPro" id="IPR007163">
    <property type="entry name" value="VCA0040-like"/>
</dbReference>
<dbReference type="PANTHER" id="PTHR37308:SF1">
    <property type="entry name" value="POLYPRENYL-PHOSPHATE TRANSPORTER"/>
    <property type="match status" value="1"/>
</dbReference>
<dbReference type="Pfam" id="PF04018">
    <property type="entry name" value="VCA0040-like"/>
    <property type="match status" value="1"/>
</dbReference>